<protein>
    <submittedName>
        <fullName evidence="1">Uncharacterized protein</fullName>
    </submittedName>
</protein>
<name>A0A9W8IMK7_9FUNG</name>
<dbReference type="Proteomes" id="UP001140074">
    <property type="component" value="Unassembled WGS sequence"/>
</dbReference>
<comment type="caution">
    <text evidence="1">The sequence shown here is derived from an EMBL/GenBank/DDBJ whole genome shotgun (WGS) entry which is preliminary data.</text>
</comment>
<organism evidence="1 2">
    <name type="scientific">Coemansia aciculifera</name>
    <dbReference type="NCBI Taxonomy" id="417176"/>
    <lineage>
        <taxon>Eukaryota</taxon>
        <taxon>Fungi</taxon>
        <taxon>Fungi incertae sedis</taxon>
        <taxon>Zoopagomycota</taxon>
        <taxon>Kickxellomycotina</taxon>
        <taxon>Kickxellomycetes</taxon>
        <taxon>Kickxellales</taxon>
        <taxon>Kickxellaceae</taxon>
        <taxon>Coemansia</taxon>
    </lineage>
</organism>
<accession>A0A9W8IMK7</accession>
<proteinExistence type="predicted"/>
<dbReference type="EMBL" id="JANBUY010000154">
    <property type="protein sequence ID" value="KAJ2862723.1"/>
    <property type="molecule type" value="Genomic_DNA"/>
</dbReference>
<reference evidence="1" key="1">
    <citation type="submission" date="2022-07" db="EMBL/GenBank/DDBJ databases">
        <title>Phylogenomic reconstructions and comparative analyses of Kickxellomycotina fungi.</title>
        <authorList>
            <person name="Reynolds N.K."/>
            <person name="Stajich J.E."/>
            <person name="Barry K."/>
            <person name="Grigoriev I.V."/>
            <person name="Crous P."/>
            <person name="Smith M.E."/>
        </authorList>
    </citation>
    <scope>NUCLEOTIDE SEQUENCE</scope>
    <source>
        <strain evidence="1">RSA 476</strain>
    </source>
</reference>
<evidence type="ECO:0000313" key="2">
    <source>
        <dbReference type="Proteomes" id="UP001140074"/>
    </source>
</evidence>
<dbReference type="AlphaFoldDB" id="A0A9W8IMK7"/>
<evidence type="ECO:0000313" key="1">
    <source>
        <dbReference type="EMBL" id="KAJ2862723.1"/>
    </source>
</evidence>
<sequence>MVSMVSEISIDGDSIDEQLKRGNVYIVSLTQQLFDIVEKRTVITRGSDPLVEYLDLGPTRDLVHIDSFMDRKYDRIMPLIRLIKDPGSGKFLEDPRLHTLKISQFSSSYAPQRSVFPDAVPFPHLRHLNILHRYPFADDVLFRGNAATLEYLRVSPYPKTMSILATYNVFTPTSHPKLDSVIIGMLSYESVDEFDNILAHIVFSLSIGPGASVRVVSDLHRLDRVVTTLPSLIFGHTSLQVLILPQMHLLLWEAMMLVFQLPPLSDLETDTPTLGGIS</sequence>
<gene>
    <name evidence="1" type="ORF">GGH94_004099</name>
</gene>
<keyword evidence="2" id="KW-1185">Reference proteome</keyword>
<dbReference type="SUPFAM" id="SSF52047">
    <property type="entry name" value="RNI-like"/>
    <property type="match status" value="1"/>
</dbReference>